<evidence type="ECO:0000313" key="3">
    <source>
        <dbReference type="EMBL" id="PQL24108.1"/>
    </source>
</evidence>
<evidence type="ECO:0000313" key="2">
    <source>
        <dbReference type="EMBL" id="GCL66481.1"/>
    </source>
</evidence>
<proteinExistence type="predicted"/>
<feature type="signal peptide" evidence="1">
    <location>
        <begin position="1"/>
        <end position="22"/>
    </location>
</feature>
<reference evidence="2 5" key="2">
    <citation type="submission" date="2019-03" db="EMBL/GenBank/DDBJ databases">
        <title>Draft genome sequences of two Veillonella tobetsuensis clinical isolates from intraoperative bronchial fluids of elderly patients with pulmonary carcinoma.</title>
        <authorList>
            <person name="Akiyama T."/>
        </authorList>
    </citation>
    <scope>NUCLEOTIDE SEQUENCE [LARGE SCALE GENOMIC DNA]</scope>
    <source>
        <strain evidence="2 5">PAGU 1578</strain>
    </source>
</reference>
<comment type="caution">
    <text evidence="3">The sequence shown here is derived from an EMBL/GenBank/DDBJ whole genome shotgun (WGS) entry which is preliminary data.</text>
</comment>
<gene>
    <name evidence="2" type="ORF">PAGU1578_01030</name>
    <name evidence="3" type="ORF">VTHSUH11_09380</name>
</gene>
<evidence type="ECO:0000313" key="4">
    <source>
        <dbReference type="Proteomes" id="UP000238877"/>
    </source>
</evidence>
<reference evidence="3 4" key="1">
    <citation type="submission" date="2018-01" db="EMBL/GenBank/DDBJ databases">
        <title>Draft genome sequences of clinical isolates and type strains of oral Veillonella including Veillonella infantum sp., nov.</title>
        <authorList>
            <person name="Mashima I."/>
            <person name="Liao Y.-C."/>
            <person name="Sabharwal A."/>
            <person name="Haase E.M."/>
            <person name="Nakazawa F."/>
            <person name="Scannapieco F.A."/>
        </authorList>
    </citation>
    <scope>NUCLEOTIDE SEQUENCE [LARGE SCALE GENOMIC DNA]</scope>
    <source>
        <strain evidence="3 4">Y6</strain>
    </source>
</reference>
<evidence type="ECO:0000256" key="1">
    <source>
        <dbReference type="SAM" id="SignalP"/>
    </source>
</evidence>
<evidence type="ECO:0000313" key="5">
    <source>
        <dbReference type="Proteomes" id="UP000300381"/>
    </source>
</evidence>
<dbReference type="EMBL" id="BJCQ01000003">
    <property type="protein sequence ID" value="GCL66481.1"/>
    <property type="molecule type" value="Genomic_DNA"/>
</dbReference>
<dbReference type="AlphaFoldDB" id="A0A2S7ZLE0"/>
<protein>
    <submittedName>
        <fullName evidence="3">Uncharacterized protein</fullName>
    </submittedName>
</protein>
<dbReference type="Proteomes" id="UP000300381">
    <property type="component" value="Unassembled WGS sequence"/>
</dbReference>
<dbReference type="EMBL" id="PPDF01000014">
    <property type="protein sequence ID" value="PQL24108.1"/>
    <property type="molecule type" value="Genomic_DNA"/>
</dbReference>
<dbReference type="Proteomes" id="UP000238877">
    <property type="component" value="Unassembled WGS sequence"/>
</dbReference>
<name>A0A2S7ZLE0_9FIRM</name>
<dbReference type="STRING" id="1110546.GCA_001078375_00410"/>
<organism evidence="3 4">
    <name type="scientific">Veillonella tobetsuensis</name>
    <dbReference type="NCBI Taxonomy" id="1110546"/>
    <lineage>
        <taxon>Bacteria</taxon>
        <taxon>Bacillati</taxon>
        <taxon>Bacillota</taxon>
        <taxon>Negativicutes</taxon>
        <taxon>Veillonellales</taxon>
        <taxon>Veillonellaceae</taxon>
        <taxon>Veillonella</taxon>
    </lineage>
</organism>
<keyword evidence="1" id="KW-0732">Signal</keyword>
<accession>A0A2S7ZLE0</accession>
<sequence>MKKLPIALVLAGLSVVTGVAYGATPEQATPKAIVASQQDALSVLPEQYKSYATKMNTVVKDTKNGYTFTIPWRVNDGVMIDMDVRSESEHVQGYSFNLSGPNQDDAYTVSFTKRNNTPQGNVSQKVWNTTWYDVPIKGMSDDEYLRIWRQHSNVFENNDVVGGFFPKKGAQAARWSRTTPKSYAEMTSTEQVHSIFEAEFIMEKDPTHRYNLVSTYPPVQAKFMEQGLLETAIPTFTLLDTKKSSTLNNVKKMIVGSGDINVADGLKFMSPKGFTRINEPKKLAFTKDKIRLDVESFAVPIQAVSSAMPTMMGKQMLGDQYLKSLVDVNKATIDRYETHIIDGAVMFYVAGTMKNPESSDTDTAEPVAFGATIILGNNGNVGVARMIAPVGTVLTTPELVDVLDGFKLTNSLNINNSSQVL</sequence>
<dbReference type="RefSeq" id="WP_105093487.1">
    <property type="nucleotide sequence ID" value="NZ_BJCQ01000003.1"/>
</dbReference>
<feature type="chain" id="PRO_5036049828" evidence="1">
    <location>
        <begin position="23"/>
        <end position="421"/>
    </location>
</feature>